<feature type="domain" description="Mannitol dehydrogenase C-terminal" evidence="8">
    <location>
        <begin position="288"/>
        <end position="476"/>
    </location>
</feature>
<evidence type="ECO:0000313" key="9">
    <source>
        <dbReference type="EMBL" id="SEO46137.1"/>
    </source>
</evidence>
<dbReference type="InterPro" id="IPR008927">
    <property type="entry name" value="6-PGluconate_DH-like_C_sf"/>
</dbReference>
<dbReference type="InterPro" id="IPR036291">
    <property type="entry name" value="NAD(P)-bd_dom_sf"/>
</dbReference>
<comment type="catalytic activity">
    <reaction evidence="5">
        <text>D-mannitol 1-phosphate + NAD(+) = beta-D-fructose 6-phosphate + NADH + H(+)</text>
        <dbReference type="Rhea" id="RHEA:19661"/>
        <dbReference type="ChEBI" id="CHEBI:15378"/>
        <dbReference type="ChEBI" id="CHEBI:57540"/>
        <dbReference type="ChEBI" id="CHEBI:57634"/>
        <dbReference type="ChEBI" id="CHEBI:57945"/>
        <dbReference type="ChEBI" id="CHEBI:61381"/>
        <dbReference type="EC" id="1.1.1.17"/>
    </reaction>
</comment>
<evidence type="ECO:0000256" key="5">
    <source>
        <dbReference type="ARBA" id="ARBA00048615"/>
    </source>
</evidence>
<dbReference type="FunFam" id="3.40.50.720:FF:000129">
    <property type="entry name" value="D-mannonate oxidoreductase"/>
    <property type="match status" value="1"/>
</dbReference>
<evidence type="ECO:0000256" key="2">
    <source>
        <dbReference type="ARBA" id="ARBA00016219"/>
    </source>
</evidence>
<dbReference type="OrthoDB" id="271711at2"/>
<dbReference type="EMBL" id="FOEE01000001">
    <property type="protein sequence ID" value="SEO46137.1"/>
    <property type="molecule type" value="Genomic_DNA"/>
</dbReference>
<feature type="domain" description="Mannitol dehydrogenase N-terminal" evidence="7">
    <location>
        <begin position="29"/>
        <end position="279"/>
    </location>
</feature>
<dbReference type="InterPro" id="IPR013328">
    <property type="entry name" value="6PGD_dom2"/>
</dbReference>
<sequence>MPRLSASTLATLGPSVWTPRYDRTAVRPGIVHLGVGGFHRSHQALYVDRLLESGRGTDWGICGVGVLPGDRRMAQVMAAQDCLYTVVAKHPDGFLDARVVGSIVEYLFAPDDPGAVVERMAAETTRIVSLTVTEGGYNTSAATGEFDVDAPDVVADLRAGAAPRTTFGLVTEALARRRARGLPPFAVVSCDNVPHNGDLARRSFAAFAGLRDRELGEWVRAEVAFPNSMVDRITPVTTDADRAELARRFGVDDAWPVVCEPWTQWVLEDAFPAGRPPLEDVGVQLVADVAPYEQMKLRLLNAGHQVLAHLGRLAGLEYVHEACQDPLFREFLRGYLDEEATPTLAPVPGIDLRRYKADLIGRFANPQVRDTLDRIRENASDRVPQFLLPVLRDNLARGGEIRRSAAVLAGWARAAEGADDAGLPLALVDPRAEQLGLRADRQAADPLAFLDDPDVFGDLAADERFAASYREALTALRARGARATVAGLVGGRRRRP</sequence>
<reference evidence="10" key="1">
    <citation type="submission" date="2016-10" db="EMBL/GenBank/DDBJ databases">
        <authorList>
            <person name="Varghese N."/>
            <person name="Submissions S."/>
        </authorList>
    </citation>
    <scope>NUCLEOTIDE SEQUENCE [LARGE SCALE GENOMIC DNA]</scope>
    <source>
        <strain evidence="10">DSM 45413</strain>
    </source>
</reference>
<dbReference type="STRING" id="673521.SAMN05660991_00417"/>
<dbReference type="InterPro" id="IPR050988">
    <property type="entry name" value="Mannitol_DH/Oxidoreductase"/>
</dbReference>
<dbReference type="InterPro" id="IPR000669">
    <property type="entry name" value="Mannitol_DH"/>
</dbReference>
<dbReference type="PRINTS" id="PR00084">
    <property type="entry name" value="MTLDHDRGNASE"/>
</dbReference>
<dbReference type="InterPro" id="IPR023027">
    <property type="entry name" value="Mannitol_DH_CS"/>
</dbReference>
<proteinExistence type="inferred from homology"/>
<evidence type="ECO:0000313" key="10">
    <source>
        <dbReference type="Proteomes" id="UP000198960"/>
    </source>
</evidence>
<dbReference type="EC" id="1.1.1.17" evidence="1"/>
<dbReference type="SUPFAM" id="SSF48179">
    <property type="entry name" value="6-phosphogluconate dehydrogenase C-terminal domain-like"/>
    <property type="match status" value="1"/>
</dbReference>
<dbReference type="Gene3D" id="3.40.50.720">
    <property type="entry name" value="NAD(P)-binding Rossmann-like Domain"/>
    <property type="match status" value="1"/>
</dbReference>
<evidence type="ECO:0000256" key="6">
    <source>
        <dbReference type="ARBA" id="ARBA00061451"/>
    </source>
</evidence>
<dbReference type="Gene3D" id="1.10.1040.10">
    <property type="entry name" value="N-(1-d-carboxylethyl)-l-norvaline Dehydrogenase, domain 2"/>
    <property type="match status" value="1"/>
</dbReference>
<evidence type="ECO:0000259" key="7">
    <source>
        <dbReference type="Pfam" id="PF01232"/>
    </source>
</evidence>
<keyword evidence="3" id="KW-0560">Oxidoreductase</keyword>
<dbReference type="Pfam" id="PF01232">
    <property type="entry name" value="Mannitol_dh"/>
    <property type="match status" value="1"/>
</dbReference>
<protein>
    <recommendedName>
        <fullName evidence="2">Mannitol-1-phosphate 5-dehydrogenase</fullName>
        <ecNumber evidence="1">1.1.1.17</ecNumber>
    </recommendedName>
</protein>
<dbReference type="RefSeq" id="WP_091939582.1">
    <property type="nucleotide sequence ID" value="NZ_FOEE01000001.1"/>
</dbReference>
<dbReference type="PANTHER" id="PTHR43362:SF1">
    <property type="entry name" value="MANNITOL DEHYDROGENASE 2-RELATED"/>
    <property type="match status" value="1"/>
</dbReference>
<dbReference type="PROSITE" id="PS00974">
    <property type="entry name" value="MANNITOL_DHGENASE"/>
    <property type="match status" value="1"/>
</dbReference>
<evidence type="ECO:0000256" key="3">
    <source>
        <dbReference type="ARBA" id="ARBA00023002"/>
    </source>
</evidence>
<evidence type="ECO:0000256" key="1">
    <source>
        <dbReference type="ARBA" id="ARBA00012939"/>
    </source>
</evidence>
<dbReference type="AlphaFoldDB" id="A0A1H8PWV3"/>
<evidence type="ECO:0000256" key="4">
    <source>
        <dbReference type="ARBA" id="ARBA00023027"/>
    </source>
</evidence>
<organism evidence="9 10">
    <name type="scientific">Trujillonella endophytica</name>
    <dbReference type="NCBI Taxonomy" id="673521"/>
    <lineage>
        <taxon>Bacteria</taxon>
        <taxon>Bacillati</taxon>
        <taxon>Actinomycetota</taxon>
        <taxon>Actinomycetes</taxon>
        <taxon>Geodermatophilales</taxon>
        <taxon>Geodermatophilaceae</taxon>
        <taxon>Trujillonella</taxon>
    </lineage>
</organism>
<dbReference type="GO" id="GO:0019594">
    <property type="term" value="P:mannitol metabolic process"/>
    <property type="evidence" value="ECO:0007669"/>
    <property type="project" value="InterPro"/>
</dbReference>
<dbReference type="InterPro" id="IPR013118">
    <property type="entry name" value="Mannitol_DH_C"/>
</dbReference>
<keyword evidence="10" id="KW-1185">Reference proteome</keyword>
<comment type="similarity">
    <text evidence="6">Belongs to the mannitol dehydrogenase family. UxuB subfamily.</text>
</comment>
<dbReference type="Proteomes" id="UP000198960">
    <property type="component" value="Unassembled WGS sequence"/>
</dbReference>
<dbReference type="PANTHER" id="PTHR43362">
    <property type="entry name" value="MANNITOL DEHYDROGENASE DSF1-RELATED"/>
    <property type="match status" value="1"/>
</dbReference>
<evidence type="ECO:0000259" key="8">
    <source>
        <dbReference type="Pfam" id="PF08125"/>
    </source>
</evidence>
<gene>
    <name evidence="9" type="ORF">SAMN05660991_00417</name>
</gene>
<name>A0A1H8PWV3_9ACTN</name>
<dbReference type="Pfam" id="PF08125">
    <property type="entry name" value="Mannitol_dh_C"/>
    <property type="match status" value="1"/>
</dbReference>
<dbReference type="InterPro" id="IPR013131">
    <property type="entry name" value="Mannitol_DH_N"/>
</dbReference>
<dbReference type="GO" id="GO:0008926">
    <property type="term" value="F:mannitol-1-phosphate 5-dehydrogenase activity"/>
    <property type="evidence" value="ECO:0007669"/>
    <property type="project" value="UniProtKB-EC"/>
</dbReference>
<accession>A0A1H8PWV3</accession>
<dbReference type="SUPFAM" id="SSF51735">
    <property type="entry name" value="NAD(P)-binding Rossmann-fold domains"/>
    <property type="match status" value="1"/>
</dbReference>
<keyword evidence="4" id="KW-0520">NAD</keyword>